<gene>
    <name evidence="7" type="ORF">F0L46_13365</name>
</gene>
<evidence type="ECO:0000259" key="6">
    <source>
        <dbReference type="Pfam" id="PF25989"/>
    </source>
</evidence>
<feature type="region of interest" description="Disordered" evidence="3">
    <location>
        <begin position="392"/>
        <end position="437"/>
    </location>
</feature>
<evidence type="ECO:0000256" key="2">
    <source>
        <dbReference type="SAM" id="Coils"/>
    </source>
</evidence>
<dbReference type="InterPro" id="IPR058625">
    <property type="entry name" value="MdtA-like_BSH"/>
</dbReference>
<dbReference type="InterPro" id="IPR058637">
    <property type="entry name" value="YknX-like_C"/>
</dbReference>
<dbReference type="Pfam" id="PF25989">
    <property type="entry name" value="YknX_C"/>
    <property type="match status" value="1"/>
</dbReference>
<name>A0A5B2VEA3_9HYPH</name>
<dbReference type="Pfam" id="PF25954">
    <property type="entry name" value="Beta-barrel_RND_2"/>
    <property type="match status" value="1"/>
</dbReference>
<dbReference type="NCBIfam" id="TIGR01730">
    <property type="entry name" value="RND_mfp"/>
    <property type="match status" value="1"/>
</dbReference>
<feature type="domain" description="Multidrug resistance protein MdtA-like barrel-sandwich hybrid" evidence="4">
    <location>
        <begin position="101"/>
        <end position="235"/>
    </location>
</feature>
<evidence type="ECO:0000259" key="4">
    <source>
        <dbReference type="Pfam" id="PF25917"/>
    </source>
</evidence>
<dbReference type="Gene3D" id="1.10.287.470">
    <property type="entry name" value="Helix hairpin bin"/>
    <property type="match status" value="1"/>
</dbReference>
<evidence type="ECO:0000313" key="7">
    <source>
        <dbReference type="EMBL" id="KAA2236752.1"/>
    </source>
</evidence>
<dbReference type="OrthoDB" id="9806939at2"/>
<dbReference type="SUPFAM" id="SSF111369">
    <property type="entry name" value="HlyD-like secretion proteins"/>
    <property type="match status" value="1"/>
</dbReference>
<feature type="coiled-coil region" evidence="2">
    <location>
        <begin position="141"/>
        <end position="213"/>
    </location>
</feature>
<feature type="region of interest" description="Disordered" evidence="3">
    <location>
        <begin position="53"/>
        <end position="75"/>
    </location>
</feature>
<dbReference type="EMBL" id="VUOA01000023">
    <property type="protein sequence ID" value="KAA2236752.1"/>
    <property type="molecule type" value="Genomic_DNA"/>
</dbReference>
<keyword evidence="8" id="KW-1185">Reference proteome</keyword>
<sequence length="437" mass="46113">MRWYGQLAVIAVIGGLGYGAWHVHQTGQWQQVAAVPVIGPVIAPYLPQAPAAGAAAQQPGRGGPPGRGSPGGPALVDVDTVKTARIVDTRQAVGTVRANESITVTAKVSGVVAEIRFQEGQLVKPGDVLLRFETDERRADIESAAAEIQRASAQRDEIRGRLERAQALRRTGAGTEAQVEDLSAQVRSAESAVTAAEARRRAAEARMDDLIVRAPFAGRIGSRSISLGAYVSPGTRITSLDDLSKVRVDFAVPENLLGQLKVGQTVRAMSAAFTERAFTGKVTLLDPRVEPTTRTVKLTAEFENGDETLRPGMFLSVALEVLERENAVVVPEEAVVNEGLRHIVYVVADNKVERRVITIGQRQAAGVEVVDGVKPGETIVVRGVQRVRAGAAVNPRPIGAPGATPGEARPAGTPAPGGTRPAAARTDNNALPAERRG</sequence>
<proteinExistence type="inferred from homology"/>
<evidence type="ECO:0000256" key="1">
    <source>
        <dbReference type="ARBA" id="ARBA00009477"/>
    </source>
</evidence>
<dbReference type="Gene3D" id="2.40.30.170">
    <property type="match status" value="1"/>
</dbReference>
<comment type="similarity">
    <text evidence="1">Belongs to the membrane fusion protein (MFP) (TC 8.A.1) family.</text>
</comment>
<feature type="domain" description="CusB-like beta-barrel" evidence="5">
    <location>
        <begin position="248"/>
        <end position="319"/>
    </location>
</feature>
<dbReference type="InterPro" id="IPR058792">
    <property type="entry name" value="Beta-barrel_RND_2"/>
</dbReference>
<feature type="domain" description="YknX-like C-terminal permuted SH3-like" evidence="6">
    <location>
        <begin position="328"/>
        <end position="394"/>
    </location>
</feature>
<accession>A0A5B2VEA3</accession>
<dbReference type="Pfam" id="PF25917">
    <property type="entry name" value="BSH_RND"/>
    <property type="match status" value="1"/>
</dbReference>
<dbReference type="GO" id="GO:0015562">
    <property type="term" value="F:efflux transmembrane transporter activity"/>
    <property type="evidence" value="ECO:0007669"/>
    <property type="project" value="TreeGrafter"/>
</dbReference>
<evidence type="ECO:0000259" key="5">
    <source>
        <dbReference type="Pfam" id="PF25954"/>
    </source>
</evidence>
<evidence type="ECO:0000313" key="8">
    <source>
        <dbReference type="Proteomes" id="UP000323142"/>
    </source>
</evidence>
<reference evidence="7 8" key="1">
    <citation type="submission" date="2019-09" db="EMBL/GenBank/DDBJ databases">
        <title>Salinarimonas rosea gen. nov., sp. nov., a new member of the a-2 subgroup of the Proteobacteria.</title>
        <authorList>
            <person name="Liu J."/>
        </authorList>
    </citation>
    <scope>NUCLEOTIDE SEQUENCE [LARGE SCALE GENOMIC DNA]</scope>
    <source>
        <strain evidence="7 8">BN140002</strain>
    </source>
</reference>
<dbReference type="Gene3D" id="2.40.50.100">
    <property type="match status" value="1"/>
</dbReference>
<protein>
    <submittedName>
        <fullName evidence="7">Efflux RND transporter periplasmic adaptor subunit</fullName>
    </submittedName>
</protein>
<organism evidence="7 8">
    <name type="scientific">Salinarimonas soli</name>
    <dbReference type="NCBI Taxonomy" id="1638099"/>
    <lineage>
        <taxon>Bacteria</taxon>
        <taxon>Pseudomonadati</taxon>
        <taxon>Pseudomonadota</taxon>
        <taxon>Alphaproteobacteria</taxon>
        <taxon>Hyphomicrobiales</taxon>
        <taxon>Salinarimonadaceae</taxon>
        <taxon>Salinarimonas</taxon>
    </lineage>
</organism>
<dbReference type="GO" id="GO:1990281">
    <property type="term" value="C:efflux pump complex"/>
    <property type="evidence" value="ECO:0007669"/>
    <property type="project" value="TreeGrafter"/>
</dbReference>
<dbReference type="FunFam" id="2.40.30.170:FF:000010">
    <property type="entry name" value="Efflux RND transporter periplasmic adaptor subunit"/>
    <property type="match status" value="1"/>
</dbReference>
<dbReference type="RefSeq" id="WP_149818317.1">
    <property type="nucleotide sequence ID" value="NZ_VUOA01000023.1"/>
</dbReference>
<evidence type="ECO:0000256" key="3">
    <source>
        <dbReference type="SAM" id="MobiDB-lite"/>
    </source>
</evidence>
<dbReference type="PANTHER" id="PTHR30469:SF11">
    <property type="entry name" value="BLL4320 PROTEIN"/>
    <property type="match status" value="1"/>
</dbReference>
<dbReference type="Proteomes" id="UP000323142">
    <property type="component" value="Unassembled WGS sequence"/>
</dbReference>
<dbReference type="InterPro" id="IPR006143">
    <property type="entry name" value="RND_pump_MFP"/>
</dbReference>
<dbReference type="PANTHER" id="PTHR30469">
    <property type="entry name" value="MULTIDRUG RESISTANCE PROTEIN MDTA"/>
    <property type="match status" value="1"/>
</dbReference>
<feature type="compositionally biased region" description="Gly residues" evidence="3">
    <location>
        <begin position="60"/>
        <end position="71"/>
    </location>
</feature>
<feature type="compositionally biased region" description="Low complexity" evidence="3">
    <location>
        <begin position="392"/>
        <end position="426"/>
    </location>
</feature>
<dbReference type="AlphaFoldDB" id="A0A5B2VEA3"/>
<reference evidence="7 8" key="2">
    <citation type="submission" date="2019-09" db="EMBL/GenBank/DDBJ databases">
        <authorList>
            <person name="Jin C."/>
        </authorList>
    </citation>
    <scope>NUCLEOTIDE SEQUENCE [LARGE SCALE GENOMIC DNA]</scope>
    <source>
        <strain evidence="7 8">BN140002</strain>
    </source>
</reference>
<dbReference type="Gene3D" id="2.40.420.20">
    <property type="match status" value="1"/>
</dbReference>
<comment type="caution">
    <text evidence="7">The sequence shown here is derived from an EMBL/GenBank/DDBJ whole genome shotgun (WGS) entry which is preliminary data.</text>
</comment>
<keyword evidence="2" id="KW-0175">Coiled coil</keyword>